<protein>
    <submittedName>
        <fullName evidence="1">Uncharacterized protein</fullName>
    </submittedName>
</protein>
<dbReference type="Proteomes" id="UP001483898">
    <property type="component" value="Chromosome"/>
</dbReference>
<dbReference type="EMBL" id="CP128414">
    <property type="protein sequence ID" value="WZX02680.1"/>
    <property type="molecule type" value="Genomic_DNA"/>
</dbReference>
<sequence>MAQCWYNNYWLKLKKLLNNLFYFDATLRDYFYLCFMIYSKV</sequence>
<evidence type="ECO:0000313" key="1">
    <source>
        <dbReference type="EMBL" id="WZX02680.1"/>
    </source>
</evidence>
<reference evidence="1" key="1">
    <citation type="submission" date="2023-06" db="EMBL/GenBank/DDBJ databases">
        <title>Complete Genome of Candidatus Phytoplasma asteris M8.</title>
        <authorList>
            <person name="Toth R."/>
            <person name="Ilic A.-M."/>
            <person name="Huettel B."/>
            <person name="Duduk B."/>
            <person name="Kube M."/>
        </authorList>
    </citation>
    <scope>NUCLEOTIDE SEQUENCE [LARGE SCALE GENOMIC DNA]</scope>
    <source>
        <strain evidence="1">M8</strain>
    </source>
</reference>
<proteinExistence type="predicted"/>
<gene>
    <name evidence="1" type="ORF">QN326_07370</name>
</gene>
<organism evidence="1 2">
    <name type="scientific">Candidatus Phytoplasma asteris</name>
    <dbReference type="NCBI Taxonomy" id="85620"/>
    <lineage>
        <taxon>Bacteria</taxon>
        <taxon>Bacillati</taxon>
        <taxon>Mycoplasmatota</taxon>
        <taxon>Mollicutes</taxon>
        <taxon>Acholeplasmatales</taxon>
        <taxon>Acholeplasmataceae</taxon>
        <taxon>Candidatus Phytoplasma</taxon>
        <taxon>16SrI (Aster yellows group)</taxon>
    </lineage>
</organism>
<evidence type="ECO:0000313" key="2">
    <source>
        <dbReference type="Proteomes" id="UP001483898"/>
    </source>
</evidence>
<name>A0ABZ3CFH9_9MOLU</name>
<keyword evidence="2" id="KW-1185">Reference proteome</keyword>
<accession>A0ABZ3CFH9</accession>